<dbReference type="AlphaFoldDB" id="A0A6C0JML8"/>
<organism evidence="1">
    <name type="scientific">viral metagenome</name>
    <dbReference type="NCBI Taxonomy" id="1070528"/>
    <lineage>
        <taxon>unclassified sequences</taxon>
        <taxon>metagenomes</taxon>
        <taxon>organismal metagenomes</taxon>
    </lineage>
</organism>
<reference evidence="1" key="1">
    <citation type="journal article" date="2020" name="Nature">
        <title>Giant virus diversity and host interactions through global metagenomics.</title>
        <authorList>
            <person name="Schulz F."/>
            <person name="Roux S."/>
            <person name="Paez-Espino D."/>
            <person name="Jungbluth S."/>
            <person name="Walsh D.A."/>
            <person name="Denef V.J."/>
            <person name="McMahon K.D."/>
            <person name="Konstantinidis K.T."/>
            <person name="Eloe-Fadrosh E.A."/>
            <person name="Kyrpides N.C."/>
            <person name="Woyke T."/>
        </authorList>
    </citation>
    <scope>NUCLEOTIDE SEQUENCE</scope>
    <source>
        <strain evidence="1">GVMAG-M-3300027708-5</strain>
    </source>
</reference>
<accession>A0A6C0JML8</accession>
<evidence type="ECO:0000313" key="1">
    <source>
        <dbReference type="EMBL" id="QHU05108.1"/>
    </source>
</evidence>
<sequence length="171" mass="19769">MEGNLKNQVDDIIYLFYAVQLLREHACSPIYLKSYVRTLQMQSKTIGPESVDILFTCLLGQIIYSKKFTSVEEAKECVFILITAIGKNNLMYADTTGGNMLTTKHFGDQYNKKEMELLNSKIKKINNPELIMKNIYFEINKAGEIEVFKKETLFEKCKNKIEKCLFGQVRI</sequence>
<name>A0A6C0JML8_9ZZZZ</name>
<protein>
    <submittedName>
        <fullName evidence="1">Uncharacterized protein</fullName>
    </submittedName>
</protein>
<proteinExistence type="predicted"/>
<dbReference type="EMBL" id="MN740407">
    <property type="protein sequence ID" value="QHU05108.1"/>
    <property type="molecule type" value="Genomic_DNA"/>
</dbReference>